<accession>A0A9Q0QY43</accession>
<dbReference type="Proteomes" id="UP001141806">
    <property type="component" value="Unassembled WGS sequence"/>
</dbReference>
<comment type="caution">
    <text evidence="1">The sequence shown here is derived from an EMBL/GenBank/DDBJ whole genome shotgun (WGS) entry which is preliminary data.</text>
</comment>
<keyword evidence="2" id="KW-1185">Reference proteome</keyword>
<sequence length="128" mass="14526">MILLVSYEHCGGEKIFVPRWEVIKDDTAVGDIGVAEEIARGMRHPRDIEYMSKLDEECLITSFLEVTVSNAENETARVRESIPLKITKALEEYKGSVTLTESVMREAASYYCWGAEAVHDWIRARDAD</sequence>
<proteinExistence type="predicted"/>
<name>A0A9Q0QY43_9MAGN</name>
<dbReference type="EMBL" id="JAMYWD010000003">
    <property type="protein sequence ID" value="KAJ4976004.1"/>
    <property type="molecule type" value="Genomic_DNA"/>
</dbReference>
<protein>
    <submittedName>
        <fullName evidence="1">Uncharacterized protein</fullName>
    </submittedName>
</protein>
<dbReference type="AlphaFoldDB" id="A0A9Q0QY43"/>
<evidence type="ECO:0000313" key="1">
    <source>
        <dbReference type="EMBL" id="KAJ4976004.1"/>
    </source>
</evidence>
<organism evidence="1 2">
    <name type="scientific">Protea cynaroides</name>
    <dbReference type="NCBI Taxonomy" id="273540"/>
    <lineage>
        <taxon>Eukaryota</taxon>
        <taxon>Viridiplantae</taxon>
        <taxon>Streptophyta</taxon>
        <taxon>Embryophyta</taxon>
        <taxon>Tracheophyta</taxon>
        <taxon>Spermatophyta</taxon>
        <taxon>Magnoliopsida</taxon>
        <taxon>Proteales</taxon>
        <taxon>Proteaceae</taxon>
        <taxon>Protea</taxon>
    </lineage>
</organism>
<gene>
    <name evidence="1" type="ORF">NE237_001110</name>
</gene>
<reference evidence="1" key="1">
    <citation type="journal article" date="2023" name="Plant J.">
        <title>The genome of the king protea, Protea cynaroides.</title>
        <authorList>
            <person name="Chang J."/>
            <person name="Duong T.A."/>
            <person name="Schoeman C."/>
            <person name="Ma X."/>
            <person name="Roodt D."/>
            <person name="Barker N."/>
            <person name="Li Z."/>
            <person name="Van de Peer Y."/>
            <person name="Mizrachi E."/>
        </authorList>
    </citation>
    <scope>NUCLEOTIDE SEQUENCE</scope>
    <source>
        <tissue evidence="1">Young leaves</tissue>
    </source>
</reference>
<evidence type="ECO:0000313" key="2">
    <source>
        <dbReference type="Proteomes" id="UP001141806"/>
    </source>
</evidence>